<dbReference type="SUPFAM" id="SSF48008">
    <property type="entry name" value="GntR ligand-binding domain-like"/>
    <property type="match status" value="1"/>
</dbReference>
<evidence type="ECO:0000256" key="1">
    <source>
        <dbReference type="ARBA" id="ARBA00023015"/>
    </source>
</evidence>
<evidence type="ECO:0000313" key="6">
    <source>
        <dbReference type="Proteomes" id="UP000184375"/>
    </source>
</evidence>
<dbReference type="STRING" id="447595.SAMN05660826_01827"/>
<dbReference type="AlphaFoldDB" id="A0A1M7L8M4"/>
<keyword evidence="3" id="KW-0804">Transcription</keyword>
<evidence type="ECO:0000313" key="5">
    <source>
        <dbReference type="EMBL" id="SHM74399.1"/>
    </source>
</evidence>
<evidence type="ECO:0000259" key="4">
    <source>
        <dbReference type="SMART" id="SM00895"/>
    </source>
</evidence>
<gene>
    <name evidence="5" type="ORF">SAMN05660826_01827</name>
</gene>
<dbReference type="RefSeq" id="WP_073257731.1">
    <property type="nucleotide sequence ID" value="NZ_FRCR01000011.1"/>
</dbReference>
<dbReference type="Pfam" id="PF07729">
    <property type="entry name" value="FCD"/>
    <property type="match status" value="1"/>
</dbReference>
<reference evidence="6" key="1">
    <citation type="submission" date="2016-11" db="EMBL/GenBank/DDBJ databases">
        <authorList>
            <person name="Varghese N."/>
            <person name="Submissions S."/>
        </authorList>
    </citation>
    <scope>NUCLEOTIDE SEQUENCE [LARGE SCALE GENOMIC DNA]</scope>
    <source>
        <strain evidence="6">DSM 18802</strain>
    </source>
</reference>
<dbReference type="Gene3D" id="1.20.120.530">
    <property type="entry name" value="GntR ligand-binding domain-like"/>
    <property type="match status" value="1"/>
</dbReference>
<proteinExistence type="predicted"/>
<dbReference type="InterPro" id="IPR008920">
    <property type="entry name" value="TF_FadR/GntR_C"/>
</dbReference>
<accession>A0A1M7L8M4</accession>
<dbReference type="GO" id="GO:0003677">
    <property type="term" value="F:DNA binding"/>
    <property type="evidence" value="ECO:0007669"/>
    <property type="project" value="UniProtKB-KW"/>
</dbReference>
<keyword evidence="2" id="KW-0238">DNA-binding</keyword>
<evidence type="ECO:0000256" key="2">
    <source>
        <dbReference type="ARBA" id="ARBA00023125"/>
    </source>
</evidence>
<sequence>MSSEKKQLLYQVLKTISNSSVPVGSGFVRESLRLNGYDISEATVGRILREMDAEGYTEKVGFKGRILTSYGIEKLRELEHDHKIHHYGNELINVIKVTGRKNLIDILIARKVIESQLARFAAQYITRRELKEIEEVIKFQRIHVEKGLSIAEDDVRFHKLIAQAARNRVLDAALDLIRQHGQLSPVLEYIRKKVKSKVLLDHEKIFEAIASRNPEEAENAMVNHIENLIEDVEKYWNMVYESDDVNM</sequence>
<name>A0A1M7L8M4_9FIRM</name>
<dbReference type="PANTHER" id="PTHR43537:SF5">
    <property type="entry name" value="UXU OPERON TRANSCRIPTIONAL REGULATOR"/>
    <property type="match status" value="1"/>
</dbReference>
<evidence type="ECO:0000256" key="3">
    <source>
        <dbReference type="ARBA" id="ARBA00023163"/>
    </source>
</evidence>
<dbReference type="InterPro" id="IPR013668">
    <property type="entry name" value="RNase_R_HTH_12"/>
</dbReference>
<dbReference type="PANTHER" id="PTHR43537">
    <property type="entry name" value="TRANSCRIPTIONAL REGULATOR, GNTR FAMILY"/>
    <property type="match status" value="1"/>
</dbReference>
<keyword evidence="1" id="KW-0805">Transcription regulation</keyword>
<protein>
    <submittedName>
        <fullName evidence="5">GntR family transcriptional regulator, L-lactate dehydrogenase operon regulator</fullName>
    </submittedName>
</protein>
<dbReference type="SMART" id="SM00895">
    <property type="entry name" value="FCD"/>
    <property type="match status" value="1"/>
</dbReference>
<dbReference type="InterPro" id="IPR011711">
    <property type="entry name" value="GntR_C"/>
</dbReference>
<keyword evidence="6" id="KW-1185">Reference proteome</keyword>
<feature type="domain" description="GntR C-terminal" evidence="4">
    <location>
        <begin position="105"/>
        <end position="227"/>
    </location>
</feature>
<dbReference type="Proteomes" id="UP000184375">
    <property type="component" value="Unassembled WGS sequence"/>
</dbReference>
<dbReference type="Pfam" id="PF08461">
    <property type="entry name" value="WHD_RNase_R"/>
    <property type="match status" value="1"/>
</dbReference>
<dbReference type="OrthoDB" id="9799482at2"/>
<dbReference type="EMBL" id="FRCR01000011">
    <property type="protein sequence ID" value="SHM74399.1"/>
    <property type="molecule type" value="Genomic_DNA"/>
</dbReference>
<organism evidence="5 6">
    <name type="scientific">Caldanaerovirga acetigignens</name>
    <dbReference type="NCBI Taxonomy" id="447595"/>
    <lineage>
        <taxon>Bacteria</taxon>
        <taxon>Bacillati</taxon>
        <taxon>Bacillota</taxon>
        <taxon>Clostridia</taxon>
        <taxon>Thermosediminibacterales</taxon>
        <taxon>Thermosediminibacteraceae</taxon>
        <taxon>Caldanaerovirga</taxon>
    </lineage>
</organism>